<name>A0AAN9T2K0_PSOTE</name>
<feature type="region of interest" description="Disordered" evidence="1">
    <location>
        <begin position="1"/>
        <end position="36"/>
    </location>
</feature>
<dbReference type="EMBL" id="JAYMYS010000001">
    <property type="protein sequence ID" value="KAK7411684.1"/>
    <property type="molecule type" value="Genomic_DNA"/>
</dbReference>
<sequence>MKVSFSIPSAKRRQKRESVSNFEDPSCTTQNDAGASKQFIAEFDPSKPVTLSGPKTLIPPIPNQWKPLKKMKNLHLPTTADFESLKFKMDSASEEAAETEG</sequence>
<organism evidence="2 3">
    <name type="scientific">Psophocarpus tetragonolobus</name>
    <name type="common">Winged bean</name>
    <name type="synonym">Dolichos tetragonolobus</name>
    <dbReference type="NCBI Taxonomy" id="3891"/>
    <lineage>
        <taxon>Eukaryota</taxon>
        <taxon>Viridiplantae</taxon>
        <taxon>Streptophyta</taxon>
        <taxon>Embryophyta</taxon>
        <taxon>Tracheophyta</taxon>
        <taxon>Spermatophyta</taxon>
        <taxon>Magnoliopsida</taxon>
        <taxon>eudicotyledons</taxon>
        <taxon>Gunneridae</taxon>
        <taxon>Pentapetalae</taxon>
        <taxon>rosids</taxon>
        <taxon>fabids</taxon>
        <taxon>Fabales</taxon>
        <taxon>Fabaceae</taxon>
        <taxon>Papilionoideae</taxon>
        <taxon>50 kb inversion clade</taxon>
        <taxon>NPAAA clade</taxon>
        <taxon>indigoferoid/millettioid clade</taxon>
        <taxon>Phaseoleae</taxon>
        <taxon>Psophocarpus</taxon>
    </lineage>
</organism>
<accession>A0AAN9T2K0</accession>
<protein>
    <submittedName>
        <fullName evidence="2">Uncharacterized protein</fullName>
    </submittedName>
</protein>
<reference evidence="2 3" key="1">
    <citation type="submission" date="2024-01" db="EMBL/GenBank/DDBJ databases">
        <title>The genomes of 5 underutilized Papilionoideae crops provide insights into root nodulation and disease resistanc.</title>
        <authorList>
            <person name="Jiang F."/>
        </authorList>
    </citation>
    <scope>NUCLEOTIDE SEQUENCE [LARGE SCALE GENOMIC DNA]</scope>
    <source>
        <strain evidence="2">DUOXIRENSHENG_FW03</strain>
        <tissue evidence="2">Leaves</tissue>
    </source>
</reference>
<evidence type="ECO:0000313" key="3">
    <source>
        <dbReference type="Proteomes" id="UP001386955"/>
    </source>
</evidence>
<feature type="compositionally biased region" description="Polar residues" evidence="1">
    <location>
        <begin position="19"/>
        <end position="33"/>
    </location>
</feature>
<evidence type="ECO:0000256" key="1">
    <source>
        <dbReference type="SAM" id="MobiDB-lite"/>
    </source>
</evidence>
<proteinExistence type="predicted"/>
<dbReference type="AlphaFoldDB" id="A0AAN9T2K0"/>
<keyword evidence="3" id="KW-1185">Reference proteome</keyword>
<gene>
    <name evidence="2" type="ORF">VNO78_03120</name>
</gene>
<evidence type="ECO:0000313" key="2">
    <source>
        <dbReference type="EMBL" id="KAK7411684.1"/>
    </source>
</evidence>
<comment type="caution">
    <text evidence="2">The sequence shown here is derived from an EMBL/GenBank/DDBJ whole genome shotgun (WGS) entry which is preliminary data.</text>
</comment>
<dbReference type="Proteomes" id="UP001386955">
    <property type="component" value="Unassembled WGS sequence"/>
</dbReference>